<name>A0A2U1M5R6_ARTAN</name>
<keyword evidence="3" id="KW-1185">Reference proteome</keyword>
<sequence>MMTSSSTSSEKWVKSALKNDTLVVELLLDLKNPSSDSDSFKPTKTTTIPSKDVITTAPSRRSLLPPPGWSNRRIRSKSSSSKDHHRGSPTTHLSWSGGGCSGSDGGVSDLSYGARSIKATEGASTSSYNNKSLKRKTFVDHEEGSLFKGRIHINKEFTSKRVTLNQQLATTNENVKRIKVDSDQKLINKMGRMGEHSDQKPISKMGRMGEHQRQTITPSLASQSVKISIRVEAKTEAPQRGFVLPDLNMTPDEEDLVAMS</sequence>
<evidence type="ECO:0000256" key="1">
    <source>
        <dbReference type="SAM" id="MobiDB-lite"/>
    </source>
</evidence>
<dbReference type="Proteomes" id="UP000245207">
    <property type="component" value="Unassembled WGS sequence"/>
</dbReference>
<accession>A0A2U1M5R6</accession>
<comment type="caution">
    <text evidence="2">The sequence shown here is derived from an EMBL/GenBank/DDBJ whole genome shotgun (WGS) entry which is preliminary data.</text>
</comment>
<evidence type="ECO:0000313" key="2">
    <source>
        <dbReference type="EMBL" id="PWA56613.1"/>
    </source>
</evidence>
<feature type="region of interest" description="Disordered" evidence="1">
    <location>
        <begin position="32"/>
        <end position="99"/>
    </location>
</feature>
<protein>
    <submittedName>
        <fullName evidence="2">Uncharacterized protein</fullName>
    </submittedName>
</protein>
<dbReference type="EMBL" id="PKPP01006405">
    <property type="protein sequence ID" value="PWA56613.1"/>
    <property type="molecule type" value="Genomic_DNA"/>
</dbReference>
<dbReference type="PANTHER" id="PTHR35099">
    <property type="entry name" value="OS02G0182700 PROTEIN"/>
    <property type="match status" value="1"/>
</dbReference>
<evidence type="ECO:0000313" key="3">
    <source>
        <dbReference type="Proteomes" id="UP000245207"/>
    </source>
</evidence>
<feature type="compositionally biased region" description="Polar residues" evidence="1">
    <location>
        <begin position="32"/>
        <end position="49"/>
    </location>
</feature>
<dbReference type="PANTHER" id="PTHR35099:SF2">
    <property type="entry name" value="OS02G0182700 PROTEIN"/>
    <property type="match status" value="1"/>
</dbReference>
<dbReference type="OrthoDB" id="1724644at2759"/>
<organism evidence="2 3">
    <name type="scientific">Artemisia annua</name>
    <name type="common">Sweet wormwood</name>
    <dbReference type="NCBI Taxonomy" id="35608"/>
    <lineage>
        <taxon>Eukaryota</taxon>
        <taxon>Viridiplantae</taxon>
        <taxon>Streptophyta</taxon>
        <taxon>Embryophyta</taxon>
        <taxon>Tracheophyta</taxon>
        <taxon>Spermatophyta</taxon>
        <taxon>Magnoliopsida</taxon>
        <taxon>eudicotyledons</taxon>
        <taxon>Gunneridae</taxon>
        <taxon>Pentapetalae</taxon>
        <taxon>asterids</taxon>
        <taxon>campanulids</taxon>
        <taxon>Asterales</taxon>
        <taxon>Asteraceae</taxon>
        <taxon>Asteroideae</taxon>
        <taxon>Anthemideae</taxon>
        <taxon>Artemisiinae</taxon>
        <taxon>Artemisia</taxon>
    </lineage>
</organism>
<dbReference type="AlphaFoldDB" id="A0A2U1M5R6"/>
<proteinExistence type="predicted"/>
<gene>
    <name evidence="2" type="ORF">CTI12_AA398910</name>
</gene>
<reference evidence="2 3" key="1">
    <citation type="journal article" date="2018" name="Mol. Plant">
        <title>The genome of Artemisia annua provides insight into the evolution of Asteraceae family and artemisinin biosynthesis.</title>
        <authorList>
            <person name="Shen Q."/>
            <person name="Zhang L."/>
            <person name="Liao Z."/>
            <person name="Wang S."/>
            <person name="Yan T."/>
            <person name="Shi P."/>
            <person name="Liu M."/>
            <person name="Fu X."/>
            <person name="Pan Q."/>
            <person name="Wang Y."/>
            <person name="Lv Z."/>
            <person name="Lu X."/>
            <person name="Zhang F."/>
            <person name="Jiang W."/>
            <person name="Ma Y."/>
            <person name="Chen M."/>
            <person name="Hao X."/>
            <person name="Li L."/>
            <person name="Tang Y."/>
            <person name="Lv G."/>
            <person name="Zhou Y."/>
            <person name="Sun X."/>
            <person name="Brodelius P.E."/>
            <person name="Rose J.K.C."/>
            <person name="Tang K."/>
        </authorList>
    </citation>
    <scope>NUCLEOTIDE SEQUENCE [LARGE SCALE GENOMIC DNA]</scope>
    <source>
        <strain evidence="3">cv. Huhao1</strain>
        <tissue evidence="2">Leaf</tissue>
    </source>
</reference>